<gene>
    <name evidence="6" type="ORF">OIDMADRAFT_51427</name>
</gene>
<dbReference type="GO" id="GO:0005634">
    <property type="term" value="C:nucleus"/>
    <property type="evidence" value="ECO:0007669"/>
    <property type="project" value="UniProtKB-SubCell"/>
</dbReference>
<dbReference type="STRING" id="913774.A0A0C3HK47"/>
<evidence type="ECO:0000256" key="1">
    <source>
        <dbReference type="ARBA" id="ARBA00004123"/>
    </source>
</evidence>
<comment type="subcellular location">
    <subcellularLocation>
        <location evidence="1">Nucleus</location>
    </subcellularLocation>
</comment>
<accession>A0A0C3HK47</accession>
<dbReference type="GO" id="GO:0046872">
    <property type="term" value="F:metal ion binding"/>
    <property type="evidence" value="ECO:0007669"/>
    <property type="project" value="UniProtKB-KW"/>
</dbReference>
<dbReference type="GO" id="GO:0003677">
    <property type="term" value="F:DNA binding"/>
    <property type="evidence" value="ECO:0007669"/>
    <property type="project" value="UniProtKB-KW"/>
</dbReference>
<dbReference type="GO" id="GO:0003700">
    <property type="term" value="F:DNA-binding transcription factor activity"/>
    <property type="evidence" value="ECO:0007669"/>
    <property type="project" value="InterPro"/>
</dbReference>
<evidence type="ECO:0000313" key="6">
    <source>
        <dbReference type="EMBL" id="KIN03465.1"/>
    </source>
</evidence>
<dbReference type="CDD" id="cd12148">
    <property type="entry name" value="fungal_TF_MHR"/>
    <property type="match status" value="1"/>
</dbReference>
<evidence type="ECO:0000256" key="5">
    <source>
        <dbReference type="SAM" id="MobiDB-lite"/>
    </source>
</evidence>
<name>A0A0C3HK47_OIDMZ</name>
<evidence type="ECO:0000256" key="4">
    <source>
        <dbReference type="ARBA" id="ARBA00023242"/>
    </source>
</evidence>
<sequence>MPSPSNPGDRVPLANASNQCSSPGAADSDDVSAQLVTARLSQRDPFTIVRHLIQEVGRERYRYEVQCTLVEPEQTATGRLWSRSINQLSSTISVIADLTRLDLLRVLAFTQKQLRRSILNLLDLPDIGDILNSLFADAENDTTLGAVDLRIATVPMDLLALAFAQLALSDSNPGSAGMRGAFLELSSILVEDYAGEPTLNLALALFLQHICALHISTSNRSRALIGQAVQVSHDIGIGKRHPEGRSLAALRFYVLLCFADQYCAMIHSTVPFIKTEDCQLSLFEPLLAAYPQLRNLVEVIALDGLILSRLHSTLNPYDNIIALEKVIGQVCARVGRPLLQASSEEVRPEHAFDTLVQIHVFWSRIMLRAPLLLSGDYWLSSVCICVRAAQMLLSNYLRILRPGLRVLANTALSAVGDQLRRELLEATSVPSTWRQVRRITTSVLVVFYAFWRGEVSHDEAGEAAATAALLLEFERTRWGSAIDEARKTIRDLSNISGLDMCHYLEKILHKDGDEYLAIFLNRILESEQPHQEHPQNATAGLTINTEAQMYQPWDSTAAWVFLDWNLDMGDFGDYMPQQY</sequence>
<organism evidence="6 7">
    <name type="scientific">Oidiodendron maius (strain Zn)</name>
    <dbReference type="NCBI Taxonomy" id="913774"/>
    <lineage>
        <taxon>Eukaryota</taxon>
        <taxon>Fungi</taxon>
        <taxon>Dikarya</taxon>
        <taxon>Ascomycota</taxon>
        <taxon>Pezizomycotina</taxon>
        <taxon>Leotiomycetes</taxon>
        <taxon>Leotiomycetes incertae sedis</taxon>
        <taxon>Myxotrichaceae</taxon>
        <taxon>Oidiodendron</taxon>
    </lineage>
</organism>
<dbReference type="EMBL" id="KN832873">
    <property type="protein sequence ID" value="KIN03465.1"/>
    <property type="molecule type" value="Genomic_DNA"/>
</dbReference>
<reference evidence="6 7" key="1">
    <citation type="submission" date="2014-04" db="EMBL/GenBank/DDBJ databases">
        <authorList>
            <consortium name="DOE Joint Genome Institute"/>
            <person name="Kuo A."/>
            <person name="Martino E."/>
            <person name="Perotto S."/>
            <person name="Kohler A."/>
            <person name="Nagy L.G."/>
            <person name="Floudas D."/>
            <person name="Copeland A."/>
            <person name="Barry K.W."/>
            <person name="Cichocki N."/>
            <person name="Veneault-Fourrey C."/>
            <person name="LaButti K."/>
            <person name="Lindquist E.A."/>
            <person name="Lipzen A."/>
            <person name="Lundell T."/>
            <person name="Morin E."/>
            <person name="Murat C."/>
            <person name="Sun H."/>
            <person name="Tunlid A."/>
            <person name="Henrissat B."/>
            <person name="Grigoriev I.V."/>
            <person name="Hibbett D.S."/>
            <person name="Martin F."/>
            <person name="Nordberg H.P."/>
            <person name="Cantor M.N."/>
            <person name="Hua S.X."/>
        </authorList>
    </citation>
    <scope>NUCLEOTIDE SEQUENCE [LARGE SCALE GENOMIC DNA]</scope>
    <source>
        <strain evidence="6 7">Zn</strain>
    </source>
</reference>
<proteinExistence type="predicted"/>
<keyword evidence="3" id="KW-0238">DNA-binding</keyword>
<evidence type="ECO:0008006" key="8">
    <source>
        <dbReference type="Google" id="ProtNLM"/>
    </source>
</evidence>
<reference evidence="7" key="2">
    <citation type="submission" date="2015-01" db="EMBL/GenBank/DDBJ databases">
        <title>Evolutionary Origins and Diversification of the Mycorrhizal Mutualists.</title>
        <authorList>
            <consortium name="DOE Joint Genome Institute"/>
            <consortium name="Mycorrhizal Genomics Consortium"/>
            <person name="Kohler A."/>
            <person name="Kuo A."/>
            <person name="Nagy L.G."/>
            <person name="Floudas D."/>
            <person name="Copeland A."/>
            <person name="Barry K.W."/>
            <person name="Cichocki N."/>
            <person name="Veneault-Fourrey C."/>
            <person name="LaButti K."/>
            <person name="Lindquist E.A."/>
            <person name="Lipzen A."/>
            <person name="Lundell T."/>
            <person name="Morin E."/>
            <person name="Murat C."/>
            <person name="Riley R."/>
            <person name="Ohm R."/>
            <person name="Sun H."/>
            <person name="Tunlid A."/>
            <person name="Henrissat B."/>
            <person name="Grigoriev I.V."/>
            <person name="Hibbett D.S."/>
            <person name="Martin F."/>
        </authorList>
    </citation>
    <scope>NUCLEOTIDE SEQUENCE [LARGE SCALE GENOMIC DNA]</scope>
    <source>
        <strain evidence="7">Zn</strain>
    </source>
</reference>
<evidence type="ECO:0000256" key="2">
    <source>
        <dbReference type="ARBA" id="ARBA00022723"/>
    </source>
</evidence>
<dbReference type="InParanoid" id="A0A0C3HK47"/>
<dbReference type="AlphaFoldDB" id="A0A0C3HK47"/>
<evidence type="ECO:0000313" key="7">
    <source>
        <dbReference type="Proteomes" id="UP000054321"/>
    </source>
</evidence>
<dbReference type="PANTHER" id="PTHR46910:SF3">
    <property type="entry name" value="HALOTOLERANCE PROTEIN 9-RELATED"/>
    <property type="match status" value="1"/>
</dbReference>
<protein>
    <recommendedName>
        <fullName evidence="8">Transcription factor domain-containing protein</fullName>
    </recommendedName>
</protein>
<dbReference type="OrthoDB" id="4478488at2759"/>
<dbReference type="PANTHER" id="PTHR46910">
    <property type="entry name" value="TRANSCRIPTION FACTOR PDR1"/>
    <property type="match status" value="1"/>
</dbReference>
<dbReference type="InterPro" id="IPR050987">
    <property type="entry name" value="AtrR-like"/>
</dbReference>
<keyword evidence="7" id="KW-1185">Reference proteome</keyword>
<dbReference type="HOGENOM" id="CLU_030885_0_0_1"/>
<dbReference type="Proteomes" id="UP000054321">
    <property type="component" value="Unassembled WGS sequence"/>
</dbReference>
<keyword evidence="4" id="KW-0539">Nucleus</keyword>
<evidence type="ECO:0000256" key="3">
    <source>
        <dbReference type="ARBA" id="ARBA00023125"/>
    </source>
</evidence>
<keyword evidence="2" id="KW-0479">Metal-binding</keyword>
<feature type="region of interest" description="Disordered" evidence="5">
    <location>
        <begin position="1"/>
        <end position="28"/>
    </location>
</feature>